<dbReference type="InterPro" id="IPR003591">
    <property type="entry name" value="Leu-rich_rpt_typical-subtyp"/>
</dbReference>
<comment type="caution">
    <text evidence="3">The sequence shown here is derived from an EMBL/GenBank/DDBJ whole genome shotgun (WGS) entry which is preliminary data.</text>
</comment>
<dbReference type="AlphaFoldDB" id="A0AAE1Z9I8"/>
<dbReference type="PROSITE" id="PS51450">
    <property type="entry name" value="LRR"/>
    <property type="match status" value="2"/>
</dbReference>
<evidence type="ECO:0000256" key="1">
    <source>
        <dbReference type="ARBA" id="ARBA00022614"/>
    </source>
</evidence>
<dbReference type="PANTHER" id="PTHR48051:SF1">
    <property type="entry name" value="RAS SUPPRESSOR PROTEIN 1"/>
    <property type="match status" value="1"/>
</dbReference>
<evidence type="ECO:0008006" key="5">
    <source>
        <dbReference type="Google" id="ProtNLM"/>
    </source>
</evidence>
<dbReference type="SUPFAM" id="SSF52058">
    <property type="entry name" value="L domain-like"/>
    <property type="match status" value="1"/>
</dbReference>
<dbReference type="InterPro" id="IPR032675">
    <property type="entry name" value="LRR_dom_sf"/>
</dbReference>
<proteinExistence type="predicted"/>
<dbReference type="Pfam" id="PF13855">
    <property type="entry name" value="LRR_8"/>
    <property type="match status" value="1"/>
</dbReference>
<dbReference type="PRINTS" id="PR00019">
    <property type="entry name" value="LEURICHRPT"/>
</dbReference>
<keyword evidence="2" id="KW-0677">Repeat</keyword>
<dbReference type="PANTHER" id="PTHR48051">
    <property type="match status" value="1"/>
</dbReference>
<dbReference type="SMART" id="SM00369">
    <property type="entry name" value="LRR_TYP"/>
    <property type="match status" value="5"/>
</dbReference>
<name>A0AAE1Z9I8_SCHME</name>
<accession>A0AAE1Z9I8</accession>
<dbReference type="Proteomes" id="UP001292079">
    <property type="component" value="Unassembled WGS sequence"/>
</dbReference>
<dbReference type="GO" id="GO:0005737">
    <property type="term" value="C:cytoplasm"/>
    <property type="evidence" value="ECO:0007669"/>
    <property type="project" value="TreeGrafter"/>
</dbReference>
<dbReference type="Gene3D" id="3.80.10.10">
    <property type="entry name" value="Ribonuclease Inhibitor"/>
    <property type="match status" value="1"/>
</dbReference>
<reference evidence="3" key="2">
    <citation type="journal article" date="2023" name="Infect Dis Poverty">
        <title>Chromosome-scale genome of the human blood fluke Schistosoma mekongi and its implications for public health.</title>
        <authorList>
            <person name="Zhou M."/>
            <person name="Xu L."/>
            <person name="Xu D."/>
            <person name="Chen W."/>
            <person name="Khan J."/>
            <person name="Hu Y."/>
            <person name="Huang H."/>
            <person name="Wei H."/>
            <person name="Zhang Y."/>
            <person name="Chusongsang P."/>
            <person name="Tanasarnprasert K."/>
            <person name="Hu X."/>
            <person name="Limpanont Y."/>
            <person name="Lv Z."/>
        </authorList>
    </citation>
    <scope>NUCLEOTIDE SEQUENCE</scope>
    <source>
        <strain evidence="3">LV_2022a</strain>
    </source>
</reference>
<organism evidence="3 4">
    <name type="scientific">Schistosoma mekongi</name>
    <name type="common">Parasitic worm</name>
    <dbReference type="NCBI Taxonomy" id="38744"/>
    <lineage>
        <taxon>Eukaryota</taxon>
        <taxon>Metazoa</taxon>
        <taxon>Spiralia</taxon>
        <taxon>Lophotrochozoa</taxon>
        <taxon>Platyhelminthes</taxon>
        <taxon>Trematoda</taxon>
        <taxon>Digenea</taxon>
        <taxon>Strigeidida</taxon>
        <taxon>Schistosomatoidea</taxon>
        <taxon>Schistosomatidae</taxon>
        <taxon>Schistosoma</taxon>
    </lineage>
</organism>
<gene>
    <name evidence="3" type="ORF">MN116_006930</name>
</gene>
<dbReference type="EMBL" id="JALJAT010000005">
    <property type="protein sequence ID" value="KAK4469372.1"/>
    <property type="molecule type" value="Genomic_DNA"/>
</dbReference>
<dbReference type="InterPro" id="IPR001611">
    <property type="entry name" value="Leu-rich_rpt"/>
</dbReference>
<protein>
    <recommendedName>
        <fullName evidence="5">Leucine-rich repeat-containing protein</fullName>
    </recommendedName>
</protein>
<evidence type="ECO:0000256" key="2">
    <source>
        <dbReference type="ARBA" id="ARBA00022737"/>
    </source>
</evidence>
<keyword evidence="4" id="KW-1185">Reference proteome</keyword>
<dbReference type="Pfam" id="PF00560">
    <property type="entry name" value="LRR_1"/>
    <property type="match status" value="1"/>
</dbReference>
<sequence>MESVILFRRPRKTIISRLPECNYVKRPKKAKISINPMSSTSYNPLLISKDMKFSLTNTKSNFSNKNKAKYYKDNKQHVNSSFNCLTIKNSLSIENNNNTTDNYDCKNQYRLVISNQLQLSNHTQIVHDLKQLKLINKKKLLLLLSKNYHFNEILQIIPKSIKRIPLYHNLLLIANELKNVLIKTTNTEIACSIEKLPRYWHQSINQYHLNYAIILKEKMNNNEIICSSEDSSMKMKKIQKNRKFTKFNETTSIKPEQVKLLESYYSGGNSVSLEGCQLKYLPDLSLFYMTLRFLNLSRNYLEDLPNDFCFLNNLEFLSLCSNPLRKVPKSITKLRNLKSLNLSYCLIESLSYEFYDLTSLELLDLSYNRLEHLDSRINRLEHLKVLTLCGNDLLGIPPGLLGLCEKSLECLNLNDNPLLCLLPKELHSNISIKIQSLKVLVNLKIRDRLHSNSKQNHQVLNDDANQCILITSLKENNQNIFKFQTLCNKEESNLFSNLLIPIGSCCWCGLDRYDQNTTICKHCVDVFNYTAVPIRILCCGIQCLNEVNKCSTAEEFAKRYYKS</sequence>
<keyword evidence="1" id="KW-0433">Leucine-rich repeat</keyword>
<reference evidence="3" key="1">
    <citation type="submission" date="2022-04" db="EMBL/GenBank/DDBJ databases">
        <authorList>
            <person name="Xu L."/>
            <person name="Lv Z."/>
        </authorList>
    </citation>
    <scope>NUCLEOTIDE SEQUENCE</scope>
    <source>
        <strain evidence="3">LV_2022a</strain>
    </source>
</reference>
<evidence type="ECO:0000313" key="4">
    <source>
        <dbReference type="Proteomes" id="UP001292079"/>
    </source>
</evidence>
<evidence type="ECO:0000313" key="3">
    <source>
        <dbReference type="EMBL" id="KAK4469372.1"/>
    </source>
</evidence>
<dbReference type="InterPro" id="IPR050216">
    <property type="entry name" value="LRR_domain-containing"/>
</dbReference>